<dbReference type="InterPro" id="IPR000070">
    <property type="entry name" value="Pectinesterase_cat"/>
</dbReference>
<dbReference type="Proteomes" id="UP000017836">
    <property type="component" value="Unassembled WGS sequence"/>
</dbReference>
<evidence type="ECO:0000256" key="6">
    <source>
        <dbReference type="ARBA" id="ARBA00047928"/>
    </source>
</evidence>
<dbReference type="OMA" id="DYKCMGK"/>
<organism evidence="10 11">
    <name type="scientific">Amborella trichopoda</name>
    <dbReference type="NCBI Taxonomy" id="13333"/>
    <lineage>
        <taxon>Eukaryota</taxon>
        <taxon>Viridiplantae</taxon>
        <taxon>Streptophyta</taxon>
        <taxon>Embryophyta</taxon>
        <taxon>Tracheophyta</taxon>
        <taxon>Spermatophyta</taxon>
        <taxon>Magnoliopsida</taxon>
        <taxon>Amborellales</taxon>
        <taxon>Amborellaceae</taxon>
        <taxon>Amborella</taxon>
    </lineage>
</organism>
<evidence type="ECO:0000256" key="3">
    <source>
        <dbReference type="ARBA" id="ARBA00013229"/>
    </source>
</evidence>
<evidence type="ECO:0000259" key="9">
    <source>
        <dbReference type="Pfam" id="PF01095"/>
    </source>
</evidence>
<evidence type="ECO:0000256" key="4">
    <source>
        <dbReference type="ARBA" id="ARBA00022801"/>
    </source>
</evidence>
<name>W1PC58_AMBTC</name>
<dbReference type="PANTHER" id="PTHR31321">
    <property type="entry name" value="ACYL-COA THIOESTER HYDROLASE YBHC-RELATED"/>
    <property type="match status" value="1"/>
</dbReference>
<evidence type="ECO:0000313" key="10">
    <source>
        <dbReference type="EMBL" id="ERN05538.1"/>
    </source>
</evidence>
<dbReference type="EMBL" id="KI394011">
    <property type="protein sequence ID" value="ERN05538.1"/>
    <property type="molecule type" value="Genomic_DNA"/>
</dbReference>
<dbReference type="GO" id="GO:0045490">
    <property type="term" value="P:pectin catabolic process"/>
    <property type="evidence" value="ECO:0000318"/>
    <property type="project" value="GO_Central"/>
</dbReference>
<keyword evidence="5 8" id="KW-0063">Aspartyl esterase</keyword>
<evidence type="ECO:0000256" key="8">
    <source>
        <dbReference type="RuleBase" id="RU000589"/>
    </source>
</evidence>
<evidence type="ECO:0000256" key="1">
    <source>
        <dbReference type="ARBA" id="ARBA00005184"/>
    </source>
</evidence>
<dbReference type="STRING" id="13333.W1PC58"/>
<dbReference type="PROSITE" id="PS00503">
    <property type="entry name" value="PECTINESTERASE_2"/>
    <property type="match status" value="1"/>
</dbReference>
<dbReference type="InterPro" id="IPR011050">
    <property type="entry name" value="Pectin_lyase_fold/virulence"/>
</dbReference>
<keyword evidence="4 8" id="KW-0378">Hydrolase</keyword>
<evidence type="ECO:0000313" key="11">
    <source>
        <dbReference type="Proteomes" id="UP000017836"/>
    </source>
</evidence>
<dbReference type="InterPro" id="IPR033131">
    <property type="entry name" value="Pectinesterase_Asp_AS"/>
</dbReference>
<keyword evidence="11" id="KW-1185">Reference proteome</keyword>
<feature type="active site" evidence="7">
    <location>
        <position position="62"/>
    </location>
</feature>
<dbReference type="UniPathway" id="UPA00545">
    <property type="reaction ID" value="UER00823"/>
</dbReference>
<comment type="similarity">
    <text evidence="2">Belongs to the pectinesterase family.</text>
</comment>
<reference evidence="11" key="1">
    <citation type="journal article" date="2013" name="Science">
        <title>The Amborella genome and the evolution of flowering plants.</title>
        <authorList>
            <consortium name="Amborella Genome Project"/>
        </authorList>
    </citation>
    <scope>NUCLEOTIDE SEQUENCE [LARGE SCALE GENOMIC DNA]</scope>
</reference>
<dbReference type="Gene3D" id="2.160.20.10">
    <property type="entry name" value="Single-stranded right-handed beta-helix, Pectin lyase-like"/>
    <property type="match status" value="1"/>
</dbReference>
<dbReference type="InterPro" id="IPR012334">
    <property type="entry name" value="Pectin_lyas_fold"/>
</dbReference>
<feature type="domain" description="Pectinesterase catalytic" evidence="9">
    <location>
        <begin position="13"/>
        <end position="196"/>
    </location>
</feature>
<dbReference type="Pfam" id="PF01095">
    <property type="entry name" value="Pectinesterase"/>
    <property type="match status" value="1"/>
</dbReference>
<accession>W1PC58</accession>
<comment type="pathway">
    <text evidence="1 8">Glycan metabolism; pectin degradation; 2-dehydro-3-deoxy-D-gluconate from pectin: step 1/5.</text>
</comment>
<evidence type="ECO:0000256" key="5">
    <source>
        <dbReference type="ARBA" id="ARBA00023085"/>
    </source>
</evidence>
<protein>
    <recommendedName>
        <fullName evidence="3 8">Pectinesterase</fullName>
        <ecNumber evidence="3 8">3.1.1.11</ecNumber>
    </recommendedName>
</protein>
<dbReference type="Gramene" id="ERN05538">
    <property type="protein sequence ID" value="ERN05538"/>
    <property type="gene ID" value="AMTR_s00007p00264470"/>
</dbReference>
<dbReference type="AlphaFoldDB" id="W1PC58"/>
<dbReference type="EC" id="3.1.1.11" evidence="3 8"/>
<dbReference type="eggNOG" id="ENOG502R3C8">
    <property type="taxonomic scope" value="Eukaryota"/>
</dbReference>
<comment type="catalytic activity">
    <reaction evidence="6 8">
        <text>[(1-&gt;4)-alpha-D-galacturonosyl methyl ester](n) + n H2O = [(1-&gt;4)-alpha-D-galacturonosyl](n) + n methanol + n H(+)</text>
        <dbReference type="Rhea" id="RHEA:22380"/>
        <dbReference type="Rhea" id="RHEA-COMP:14570"/>
        <dbReference type="Rhea" id="RHEA-COMP:14573"/>
        <dbReference type="ChEBI" id="CHEBI:15377"/>
        <dbReference type="ChEBI" id="CHEBI:15378"/>
        <dbReference type="ChEBI" id="CHEBI:17790"/>
        <dbReference type="ChEBI" id="CHEBI:140522"/>
        <dbReference type="ChEBI" id="CHEBI:140523"/>
        <dbReference type="EC" id="3.1.1.11"/>
    </reaction>
</comment>
<dbReference type="GO" id="GO:0030599">
    <property type="term" value="F:pectinesterase activity"/>
    <property type="evidence" value="ECO:0000318"/>
    <property type="project" value="GO_Central"/>
</dbReference>
<evidence type="ECO:0000256" key="7">
    <source>
        <dbReference type="PROSITE-ProRule" id="PRU10040"/>
    </source>
</evidence>
<dbReference type="PANTHER" id="PTHR31321:SF126">
    <property type="entry name" value="PECTINESTERASE"/>
    <property type="match status" value="1"/>
</dbReference>
<proteinExistence type="inferred from homology"/>
<sequence>MGGFQNAAPKPAAGAQSQAVAMRISGDKAAFYNCRFYGYQDTLLDDKGRHFFKDCYIEGSVDFIFGSGRSLYRNCEIRSVSDYPGQTAIVAQGKSSKGDKSGFVFLDCHVTGMGDVYLSRAWREYSRVVFAYSYFDTVVNPEGWNDKGFTERDKTVFYGEYKCEGPGANTNRRVDYVKLLTDAQAKPFLDESFIRGRTWILPPPTL</sequence>
<gene>
    <name evidence="10" type="ORF">AMTR_s00007p00264470</name>
</gene>
<dbReference type="GO" id="GO:0042545">
    <property type="term" value="P:cell wall modification"/>
    <property type="evidence" value="ECO:0007669"/>
    <property type="project" value="UniProtKB-UniRule"/>
</dbReference>
<dbReference type="HOGENOM" id="CLU_012243_8_1_1"/>
<dbReference type="SUPFAM" id="SSF51126">
    <property type="entry name" value="Pectin lyase-like"/>
    <property type="match status" value="1"/>
</dbReference>
<evidence type="ECO:0000256" key="2">
    <source>
        <dbReference type="ARBA" id="ARBA00008891"/>
    </source>
</evidence>